<sequence length="891" mass="99545">MDGKGKVDTTMNALGAVAAMLAKRYAEPGEHGRIVFWLDEAGDYADEVQTMFGPESTYEELRNVELIIGGDTPFTDRYTMTAQHPDRKFAVYLHGEQPAPEDDWLLDMKLAYAPTFSADRLSMTLTELAPDASEETKEAWLAVMRRTPQFFESKQQVKKLAARLTAQDDTRQLQAKMVAVLLGLPHGQHSLQDIWRTLLAKDADGDDDGIRKIEQMGLGPFHWHGTEAIYHYPASDRTEANRTVKDFKLWLLELAWNGFVSPGHDESYYAGVRRDFTGWCNDVHFRETMRHITDSASEDLDIPSRVAGMDIDALAAHGLYRAVDQALISRLLERLSTQSITDTEVQRIINDRTETLWYDVFAKDYQAIAAASALRATLDAVDGHIELQSPRQGFEAYTSHYFTIDQAYRRFRAAFDMAPDLDAPAVGNELEADYVRFQLELGAAWQRQLNTLDAWRIDGVANQWDFFRNKVDQPFLKANRKVAVIISDALRYEVAEEFSRRIEAESRYTASISAQLGVLPSYTQLGMAALLPHERLALDTRSASALPDGLVLADGRASGGTDNRDTILQDHHGHAIQAKDLLAMPTGEARELVKSCDVLYVYHDEIDKEGDKGDEDKVFGACERAIGTLITIVKKLANANVNNFLVTADHGFLYQRSELDAAEWLSEVPHGDAVWMKKRRFSTGSRLVPNEAFMTYTAQQVGLSNTPDEGVTIQLPNSILRLRRQGDGAKYVHGGASLQEIVVPVVAINKGRSSSGDVRPVRFDILQSTDRITTGQITVDFLQAEPVGGKVRERTVFVGLYGRSNDDDDATLISNETPIAFNSTSKEAANRHNRVTFMLTPEADAFNGKPIMLLCHESVAGSSARRPLEQKAQFTLRRDTQSGDNDLLDWN</sequence>
<name>A0A2A2EI15_9BIFI</name>
<organism evidence="1 2">
    <name type="scientific">Bifidobacterium italicum</name>
    <dbReference type="NCBI Taxonomy" id="1960968"/>
    <lineage>
        <taxon>Bacteria</taxon>
        <taxon>Bacillati</taxon>
        <taxon>Actinomycetota</taxon>
        <taxon>Actinomycetes</taxon>
        <taxon>Bifidobacteriales</taxon>
        <taxon>Bifidobacteriaceae</taxon>
        <taxon>Bifidobacterium</taxon>
    </lineage>
</organism>
<dbReference type="AlphaFoldDB" id="A0A2A2EI15"/>
<dbReference type="EMBL" id="MVOG01000028">
    <property type="protein sequence ID" value="PAU68612.1"/>
    <property type="molecule type" value="Genomic_DNA"/>
</dbReference>
<evidence type="ECO:0000313" key="2">
    <source>
        <dbReference type="Proteomes" id="UP000217986"/>
    </source>
</evidence>
<dbReference type="InterPro" id="IPR014060">
    <property type="entry name" value="PglZ"/>
</dbReference>
<dbReference type="NCBIfam" id="TIGR02687">
    <property type="entry name" value="BREX-1 system phosphatase PglZ type A"/>
    <property type="match status" value="1"/>
</dbReference>
<accession>A0A2A2EI15</accession>
<comment type="caution">
    <text evidence="1">The sequence shown here is derived from an EMBL/GenBank/DDBJ whole genome shotgun (WGS) entry which is preliminary data.</text>
</comment>
<dbReference type="Proteomes" id="UP000217986">
    <property type="component" value="Unassembled WGS sequence"/>
</dbReference>
<keyword evidence="2" id="KW-1185">Reference proteome</keyword>
<dbReference type="Pfam" id="PF08665">
    <property type="entry name" value="PglZ"/>
    <property type="match status" value="1"/>
</dbReference>
<reference evidence="1 2" key="1">
    <citation type="journal article" date="2017" name="ISME J.">
        <title>Unveiling bifidobacterial biogeography across the mammalian branch of the tree of life.</title>
        <authorList>
            <person name="Milani C."/>
            <person name="Mangifesta M."/>
            <person name="Mancabelli L."/>
            <person name="Lugli G.A."/>
            <person name="James K."/>
            <person name="Duranti S."/>
            <person name="Turroni F."/>
            <person name="Ferrario C."/>
            <person name="Ossiprandi M.C."/>
            <person name="van Sinderen D."/>
            <person name="Ventura M."/>
        </authorList>
    </citation>
    <scope>NUCLEOTIDE SEQUENCE [LARGE SCALE GENOMIC DNA]</scope>
    <source>
        <strain evidence="1 2">70</strain>
    </source>
</reference>
<evidence type="ECO:0000313" key="1">
    <source>
        <dbReference type="EMBL" id="PAU68612.1"/>
    </source>
</evidence>
<gene>
    <name evidence="1" type="ORF">B1400_1411</name>
</gene>
<proteinExistence type="predicted"/>
<dbReference type="SUPFAM" id="SSF53649">
    <property type="entry name" value="Alkaline phosphatase-like"/>
    <property type="match status" value="1"/>
</dbReference>
<protein>
    <submittedName>
        <fullName evidence="1">PglZ domain-containing protein</fullName>
    </submittedName>
</protein>
<dbReference type="InterPro" id="IPR017850">
    <property type="entry name" value="Alkaline_phosphatase_core_sf"/>
</dbReference>